<dbReference type="InterPro" id="IPR050924">
    <property type="entry name" value="Peroxiredoxin_BCP/PrxQ"/>
</dbReference>
<evidence type="ECO:0000256" key="4">
    <source>
        <dbReference type="ARBA" id="ARBA00023002"/>
    </source>
</evidence>
<comment type="similarity">
    <text evidence="8">Belongs to the peroxiredoxin family. BCP/PrxQ subfamily.</text>
</comment>
<sequence>MTLRQQTQQLTEQFISSQAEQTQQDIMESFEQLMSSDTAQNALKIGDDAIDFTLPNAAGEQKKLSNMLQQGPIVLSFYRGGWCPYCNLQFKALNDILPEIKQLGANLIGVSPETPDSSMSTVEKHQLQFEVLSDIGNNIADKYGLVMTVIEKMRPYYLQWGFDIPALNGDDSYQLPVPATYIIDRNQKITECYVNKNYTERMEPSDIISALKNL</sequence>
<gene>
    <name evidence="11" type="ORF">MNBD_GAMMA22-1109</name>
</gene>
<evidence type="ECO:0000256" key="8">
    <source>
        <dbReference type="ARBA" id="ARBA00038489"/>
    </source>
</evidence>
<dbReference type="Gene3D" id="3.40.30.10">
    <property type="entry name" value="Glutaredoxin"/>
    <property type="match status" value="1"/>
</dbReference>
<evidence type="ECO:0000259" key="10">
    <source>
        <dbReference type="PROSITE" id="PS51352"/>
    </source>
</evidence>
<organism evidence="11">
    <name type="scientific">hydrothermal vent metagenome</name>
    <dbReference type="NCBI Taxonomy" id="652676"/>
    <lineage>
        <taxon>unclassified sequences</taxon>
        <taxon>metagenomes</taxon>
        <taxon>ecological metagenomes</taxon>
    </lineage>
</organism>
<dbReference type="GO" id="GO:0045454">
    <property type="term" value="P:cell redox homeostasis"/>
    <property type="evidence" value="ECO:0007669"/>
    <property type="project" value="TreeGrafter"/>
</dbReference>
<keyword evidence="6" id="KW-0676">Redox-active center</keyword>
<evidence type="ECO:0000256" key="2">
    <source>
        <dbReference type="ARBA" id="ARBA00022559"/>
    </source>
</evidence>
<dbReference type="EC" id="1.11.1.24" evidence="1"/>
<dbReference type="SUPFAM" id="SSF52833">
    <property type="entry name" value="Thioredoxin-like"/>
    <property type="match status" value="1"/>
</dbReference>
<proteinExistence type="inferred from homology"/>
<keyword evidence="2" id="KW-0575">Peroxidase</keyword>
<accession>A0A3B1AEG5</accession>
<dbReference type="PANTHER" id="PTHR42801">
    <property type="entry name" value="THIOREDOXIN-DEPENDENT PEROXIDE REDUCTASE"/>
    <property type="match status" value="1"/>
</dbReference>
<dbReference type="AlphaFoldDB" id="A0A3B1AEG5"/>
<evidence type="ECO:0000256" key="1">
    <source>
        <dbReference type="ARBA" id="ARBA00013017"/>
    </source>
</evidence>
<dbReference type="GO" id="GO:0008379">
    <property type="term" value="F:thioredoxin peroxidase activity"/>
    <property type="evidence" value="ECO:0007669"/>
    <property type="project" value="TreeGrafter"/>
</dbReference>
<keyword evidence="3" id="KW-0049">Antioxidant</keyword>
<evidence type="ECO:0000313" key="11">
    <source>
        <dbReference type="EMBL" id="VAX00051.1"/>
    </source>
</evidence>
<reference evidence="11" key="1">
    <citation type="submission" date="2018-06" db="EMBL/GenBank/DDBJ databases">
        <authorList>
            <person name="Zhirakovskaya E."/>
        </authorList>
    </citation>
    <scope>NUCLEOTIDE SEQUENCE</scope>
</reference>
<feature type="domain" description="Thioredoxin" evidence="10">
    <location>
        <begin position="43"/>
        <end position="214"/>
    </location>
</feature>
<dbReference type="GO" id="GO:0005737">
    <property type="term" value="C:cytoplasm"/>
    <property type="evidence" value="ECO:0007669"/>
    <property type="project" value="TreeGrafter"/>
</dbReference>
<evidence type="ECO:0000256" key="3">
    <source>
        <dbReference type="ARBA" id="ARBA00022862"/>
    </source>
</evidence>
<dbReference type="PANTHER" id="PTHR42801:SF7">
    <property type="entry name" value="SLL1159 PROTEIN"/>
    <property type="match status" value="1"/>
</dbReference>
<dbReference type="InterPro" id="IPR036249">
    <property type="entry name" value="Thioredoxin-like_sf"/>
</dbReference>
<keyword evidence="5" id="KW-1015">Disulfide bond</keyword>
<name>A0A3B1AEG5_9ZZZZ</name>
<dbReference type="PROSITE" id="PS51352">
    <property type="entry name" value="THIOREDOXIN_2"/>
    <property type="match status" value="1"/>
</dbReference>
<dbReference type="GO" id="GO:0034599">
    <property type="term" value="P:cellular response to oxidative stress"/>
    <property type="evidence" value="ECO:0007669"/>
    <property type="project" value="TreeGrafter"/>
</dbReference>
<dbReference type="InterPro" id="IPR013766">
    <property type="entry name" value="Thioredoxin_domain"/>
</dbReference>
<dbReference type="CDD" id="cd02970">
    <property type="entry name" value="PRX_like2"/>
    <property type="match status" value="1"/>
</dbReference>
<evidence type="ECO:0000256" key="7">
    <source>
        <dbReference type="ARBA" id="ARBA00032824"/>
    </source>
</evidence>
<evidence type="ECO:0000256" key="6">
    <source>
        <dbReference type="ARBA" id="ARBA00023284"/>
    </source>
</evidence>
<dbReference type="InterPro" id="IPR000866">
    <property type="entry name" value="AhpC/TSA"/>
</dbReference>
<keyword evidence="4" id="KW-0560">Oxidoreductase</keyword>
<evidence type="ECO:0000256" key="5">
    <source>
        <dbReference type="ARBA" id="ARBA00023157"/>
    </source>
</evidence>
<dbReference type="EMBL" id="UOFS01000042">
    <property type="protein sequence ID" value="VAX00051.1"/>
    <property type="molecule type" value="Genomic_DNA"/>
</dbReference>
<comment type="catalytic activity">
    <reaction evidence="9">
        <text>a hydroperoxide + [thioredoxin]-dithiol = an alcohol + [thioredoxin]-disulfide + H2O</text>
        <dbReference type="Rhea" id="RHEA:62620"/>
        <dbReference type="Rhea" id="RHEA-COMP:10698"/>
        <dbReference type="Rhea" id="RHEA-COMP:10700"/>
        <dbReference type="ChEBI" id="CHEBI:15377"/>
        <dbReference type="ChEBI" id="CHEBI:29950"/>
        <dbReference type="ChEBI" id="CHEBI:30879"/>
        <dbReference type="ChEBI" id="CHEBI:35924"/>
        <dbReference type="ChEBI" id="CHEBI:50058"/>
        <dbReference type="EC" id="1.11.1.24"/>
    </reaction>
</comment>
<evidence type="ECO:0000256" key="9">
    <source>
        <dbReference type="ARBA" id="ARBA00049091"/>
    </source>
</evidence>
<dbReference type="Pfam" id="PF00578">
    <property type="entry name" value="AhpC-TSA"/>
    <property type="match status" value="1"/>
</dbReference>
<protein>
    <recommendedName>
        <fullName evidence="1">thioredoxin-dependent peroxiredoxin</fullName>
        <ecNumber evidence="1">1.11.1.24</ecNumber>
    </recommendedName>
    <alternativeName>
        <fullName evidence="7">Thioredoxin peroxidase</fullName>
    </alternativeName>
</protein>